<feature type="region of interest" description="Disordered" evidence="1">
    <location>
        <begin position="45"/>
        <end position="102"/>
    </location>
</feature>
<evidence type="ECO:0000313" key="3">
    <source>
        <dbReference type="EMBL" id="KAA5829162.1"/>
    </source>
</evidence>
<keyword evidence="2" id="KW-0472">Membrane</keyword>
<comment type="caution">
    <text evidence="3">The sequence shown here is derived from an EMBL/GenBank/DDBJ whole genome shotgun (WGS) entry which is preliminary data.</text>
</comment>
<keyword evidence="4" id="KW-1185">Reference proteome</keyword>
<name>A0A5M7BHW7_SACHI</name>
<reference evidence="3 4" key="1">
    <citation type="submission" date="2019-09" db="EMBL/GenBank/DDBJ databases">
        <title>Draft genome sequence of the thermophilic Saccharopolyspora hirsuta VKM Ac-666T.</title>
        <authorList>
            <person name="Lobastova T.G."/>
            <person name="Fokina V."/>
            <person name="Bragin E.Y."/>
            <person name="Shtratnikova V.Y."/>
            <person name="Starodumova I.P."/>
            <person name="Tarlachkov S.V."/>
            <person name="Donova M.V."/>
        </authorList>
    </citation>
    <scope>NUCLEOTIDE SEQUENCE [LARGE SCALE GENOMIC DNA]</scope>
    <source>
        <strain evidence="3 4">VKM Ac-666</strain>
    </source>
</reference>
<feature type="transmembrane region" description="Helical" evidence="2">
    <location>
        <begin position="6"/>
        <end position="24"/>
    </location>
</feature>
<dbReference type="Proteomes" id="UP000323946">
    <property type="component" value="Unassembled WGS sequence"/>
</dbReference>
<dbReference type="AlphaFoldDB" id="A0A5M7BHW7"/>
<organism evidence="3 4">
    <name type="scientific">Saccharopolyspora hirsuta</name>
    <dbReference type="NCBI Taxonomy" id="1837"/>
    <lineage>
        <taxon>Bacteria</taxon>
        <taxon>Bacillati</taxon>
        <taxon>Actinomycetota</taxon>
        <taxon>Actinomycetes</taxon>
        <taxon>Pseudonocardiales</taxon>
        <taxon>Pseudonocardiaceae</taxon>
        <taxon>Saccharopolyspora</taxon>
    </lineage>
</organism>
<evidence type="ECO:0000256" key="1">
    <source>
        <dbReference type="SAM" id="MobiDB-lite"/>
    </source>
</evidence>
<feature type="compositionally biased region" description="Pro residues" evidence="1">
    <location>
        <begin position="73"/>
        <end position="89"/>
    </location>
</feature>
<protein>
    <submittedName>
        <fullName evidence="3">Uncharacterized protein</fullName>
    </submittedName>
</protein>
<evidence type="ECO:0000256" key="2">
    <source>
        <dbReference type="SAM" id="Phobius"/>
    </source>
</evidence>
<evidence type="ECO:0000313" key="4">
    <source>
        <dbReference type="Proteomes" id="UP000323946"/>
    </source>
</evidence>
<feature type="compositionally biased region" description="Basic residues" evidence="1">
    <location>
        <begin position="54"/>
        <end position="64"/>
    </location>
</feature>
<keyword evidence="2" id="KW-0812">Transmembrane</keyword>
<dbReference type="EMBL" id="VWPH01000013">
    <property type="protein sequence ID" value="KAA5829162.1"/>
    <property type="molecule type" value="Genomic_DNA"/>
</dbReference>
<dbReference type="RefSeq" id="WP_150069446.1">
    <property type="nucleotide sequence ID" value="NZ_JBEPDJ010000012.1"/>
</dbReference>
<sequence>MATALPGIIMITAGIAFYAFAIYWNAHRPQHSGGGEGALTVHQLIAHVEAERRQRQRTGRHRLHEPHPEPHPEPPPPSTPDTPSAPPPLELQRRVLDALHHL</sequence>
<feature type="compositionally biased region" description="Basic and acidic residues" evidence="1">
    <location>
        <begin position="91"/>
        <end position="102"/>
    </location>
</feature>
<gene>
    <name evidence="3" type="ORF">F1721_26195</name>
</gene>
<proteinExistence type="predicted"/>
<accession>A0A5M7BHW7</accession>
<keyword evidence="2" id="KW-1133">Transmembrane helix</keyword>
<dbReference type="OrthoDB" id="3693608at2"/>